<keyword evidence="11" id="KW-1185">Reference proteome</keyword>
<dbReference type="InterPro" id="IPR050394">
    <property type="entry name" value="Homeobox_NK-like"/>
</dbReference>
<dbReference type="InterPro" id="IPR001356">
    <property type="entry name" value="HD"/>
</dbReference>
<dbReference type="GO" id="GO:0000978">
    <property type="term" value="F:RNA polymerase II cis-regulatory region sequence-specific DNA binding"/>
    <property type="evidence" value="ECO:0007669"/>
    <property type="project" value="TreeGrafter"/>
</dbReference>
<evidence type="ECO:0000256" key="4">
    <source>
        <dbReference type="ARBA" id="ARBA00023155"/>
    </source>
</evidence>
<comment type="caution">
    <text evidence="10">The sequence shown here is derived from an EMBL/GenBank/DDBJ whole genome shotgun (WGS) entry which is preliminary data.</text>
</comment>
<evidence type="ECO:0000256" key="2">
    <source>
        <dbReference type="ARBA" id="ARBA00022473"/>
    </source>
</evidence>
<dbReference type="PANTHER" id="PTHR24340">
    <property type="entry name" value="HOMEOBOX PROTEIN NKX"/>
    <property type="match status" value="1"/>
</dbReference>
<dbReference type="CDD" id="cd00086">
    <property type="entry name" value="homeodomain"/>
    <property type="match status" value="1"/>
</dbReference>
<keyword evidence="5 6" id="KW-0539">Nucleus</keyword>
<evidence type="ECO:0000256" key="7">
    <source>
        <dbReference type="RuleBase" id="RU000682"/>
    </source>
</evidence>
<reference evidence="10" key="1">
    <citation type="submission" date="2020-11" db="EMBL/GenBank/DDBJ databases">
        <authorList>
            <person name="Whitehead M."/>
        </authorList>
    </citation>
    <scope>NUCLEOTIDE SEQUENCE</scope>
    <source>
        <strain evidence="10">EGII</strain>
    </source>
</reference>
<dbReference type="EMBL" id="CAJHJT010000001">
    <property type="protein sequence ID" value="CAD6993992.1"/>
    <property type="molecule type" value="Genomic_DNA"/>
</dbReference>
<feature type="compositionally biased region" description="Basic residues" evidence="8">
    <location>
        <begin position="159"/>
        <end position="185"/>
    </location>
</feature>
<evidence type="ECO:0000259" key="9">
    <source>
        <dbReference type="PROSITE" id="PS50071"/>
    </source>
</evidence>
<dbReference type="GO" id="GO:0007399">
    <property type="term" value="P:nervous system development"/>
    <property type="evidence" value="ECO:0007669"/>
    <property type="project" value="UniProtKB-ARBA"/>
</dbReference>
<feature type="region of interest" description="Disordered" evidence="8">
    <location>
        <begin position="156"/>
        <end position="188"/>
    </location>
</feature>
<keyword evidence="3 6" id="KW-0238">DNA-binding</keyword>
<evidence type="ECO:0000256" key="8">
    <source>
        <dbReference type="SAM" id="MobiDB-lite"/>
    </source>
</evidence>
<dbReference type="InterPro" id="IPR009057">
    <property type="entry name" value="Homeodomain-like_sf"/>
</dbReference>
<evidence type="ECO:0000256" key="1">
    <source>
        <dbReference type="ARBA" id="ARBA00004123"/>
    </source>
</evidence>
<evidence type="ECO:0000313" key="10">
    <source>
        <dbReference type="EMBL" id="CAD6993992.1"/>
    </source>
</evidence>
<comment type="subcellular location">
    <subcellularLocation>
        <location evidence="1 6 7">Nucleus</location>
    </subcellularLocation>
</comment>
<dbReference type="PROSITE" id="PS00027">
    <property type="entry name" value="HOMEOBOX_1"/>
    <property type="match status" value="1"/>
</dbReference>
<evidence type="ECO:0000313" key="11">
    <source>
        <dbReference type="Proteomes" id="UP000606786"/>
    </source>
</evidence>
<dbReference type="SMART" id="SM00389">
    <property type="entry name" value="HOX"/>
    <property type="match status" value="1"/>
</dbReference>
<dbReference type="GO" id="GO:0005634">
    <property type="term" value="C:nucleus"/>
    <property type="evidence" value="ECO:0007669"/>
    <property type="project" value="UniProtKB-SubCell"/>
</dbReference>
<dbReference type="OrthoDB" id="6159439at2759"/>
<feature type="region of interest" description="Disordered" evidence="8">
    <location>
        <begin position="332"/>
        <end position="411"/>
    </location>
</feature>
<proteinExistence type="predicted"/>
<dbReference type="InterPro" id="IPR017970">
    <property type="entry name" value="Homeobox_CS"/>
</dbReference>
<feature type="DNA-binding region" description="Homeobox" evidence="6">
    <location>
        <begin position="414"/>
        <end position="473"/>
    </location>
</feature>
<dbReference type="Gene3D" id="1.10.10.60">
    <property type="entry name" value="Homeodomain-like"/>
    <property type="match status" value="1"/>
</dbReference>
<feature type="compositionally biased region" description="Basic residues" evidence="8">
    <location>
        <begin position="118"/>
        <end position="135"/>
    </location>
</feature>
<feature type="compositionally biased region" description="Low complexity" evidence="8">
    <location>
        <begin position="1"/>
        <end position="12"/>
    </location>
</feature>
<dbReference type="GO" id="GO:0030855">
    <property type="term" value="P:epithelial cell differentiation"/>
    <property type="evidence" value="ECO:0007669"/>
    <property type="project" value="UniProtKB-ARBA"/>
</dbReference>
<feature type="compositionally biased region" description="Low complexity" evidence="8">
    <location>
        <begin position="360"/>
        <end position="378"/>
    </location>
</feature>
<name>A0A811U491_CERCA</name>
<gene>
    <name evidence="10" type="ORF">CCAP1982_LOCUS2774</name>
</gene>
<feature type="region of interest" description="Disordered" evidence="8">
    <location>
        <begin position="1"/>
        <end position="32"/>
    </location>
</feature>
<dbReference type="GO" id="GO:0000981">
    <property type="term" value="F:DNA-binding transcription factor activity, RNA polymerase II-specific"/>
    <property type="evidence" value="ECO:0007669"/>
    <property type="project" value="InterPro"/>
</dbReference>
<dbReference type="Proteomes" id="UP000606786">
    <property type="component" value="Unassembled WGS sequence"/>
</dbReference>
<keyword evidence="4 6" id="KW-0371">Homeobox</keyword>
<dbReference type="GO" id="GO:0048565">
    <property type="term" value="P:digestive tract development"/>
    <property type="evidence" value="ECO:0007669"/>
    <property type="project" value="UniProtKB-ARBA"/>
</dbReference>
<sequence>MLQHQQQSQVSQGYYDYNQSSPTNSFTNSDSLNTTPFSVKDILNLVNQNENYEVFGSMESPMHSDSTPASCVNDYDTAIYQETQVMSHIQVPTMTAASMAAAAAVGASATASGYQYPHHPHPHPHHPHHHHHHPPHATFGEYATAPHAVAASATYPPHLHAHPHSHPGAHTTHPPHSHPHTHHVPPYHQHYGTPVQWYMPTPGVTTNPNAMCPPAVSSVSPNSSTAATYGVMATHPTAYNYNYLNPGDAYMNGINGVGNIEIASNKSDYASTPYVTPSPTLDLNSSTEVVGDPHTGTSAMPAKLTALPSKSSGSHSKSIVPTQQTLQNLMDTTNNNGPSLQHMTNSGANGLGNMNGSLGAQKSVSSSAQASGENVAGNSGVGGSGECAVSKRRDISQVTSSRSELRKNGKPRCKRKPRVLFSQAQVLELECRFRMQKYLTGAEREVIAHKLNLSPTQVKIWFQNRRYKSKRGEIDGDAITVKLKADSAANVMTAAVTSGGVMWGQLHRQHQTHPQQATVQATMQAMHHS</sequence>
<feature type="compositionally biased region" description="Polar residues" evidence="8">
    <location>
        <begin position="332"/>
        <end position="358"/>
    </location>
</feature>
<dbReference type="SUPFAM" id="SSF46689">
    <property type="entry name" value="Homeodomain-like"/>
    <property type="match status" value="1"/>
</dbReference>
<evidence type="ECO:0000256" key="3">
    <source>
        <dbReference type="ARBA" id="ARBA00023125"/>
    </source>
</evidence>
<dbReference type="PROSITE" id="PS50071">
    <property type="entry name" value="HOMEOBOX_2"/>
    <property type="match status" value="1"/>
</dbReference>
<accession>A0A811U491</accession>
<organism evidence="10 11">
    <name type="scientific">Ceratitis capitata</name>
    <name type="common">Mediterranean fruit fly</name>
    <name type="synonym">Tephritis capitata</name>
    <dbReference type="NCBI Taxonomy" id="7213"/>
    <lineage>
        <taxon>Eukaryota</taxon>
        <taxon>Metazoa</taxon>
        <taxon>Ecdysozoa</taxon>
        <taxon>Arthropoda</taxon>
        <taxon>Hexapoda</taxon>
        <taxon>Insecta</taxon>
        <taxon>Pterygota</taxon>
        <taxon>Neoptera</taxon>
        <taxon>Endopterygota</taxon>
        <taxon>Diptera</taxon>
        <taxon>Brachycera</taxon>
        <taxon>Muscomorpha</taxon>
        <taxon>Tephritoidea</taxon>
        <taxon>Tephritidae</taxon>
        <taxon>Ceratitis</taxon>
        <taxon>Ceratitis</taxon>
    </lineage>
</organism>
<dbReference type="FunFam" id="1.10.10.60:FF:000532">
    <property type="entry name" value="C. Elegans Homeobox"/>
    <property type="match status" value="1"/>
</dbReference>
<dbReference type="GO" id="GO:0035050">
    <property type="term" value="P:embryonic heart tube development"/>
    <property type="evidence" value="ECO:0007669"/>
    <property type="project" value="UniProtKB-ARBA"/>
</dbReference>
<evidence type="ECO:0000256" key="6">
    <source>
        <dbReference type="PROSITE-ProRule" id="PRU00108"/>
    </source>
</evidence>
<keyword evidence="2" id="KW-0217">Developmental protein</keyword>
<protein>
    <submittedName>
        <fullName evidence="10">(Mediterranean fruit fly) hypothetical protein</fullName>
    </submittedName>
</protein>
<dbReference type="PANTHER" id="PTHR24340:SF41">
    <property type="entry name" value="MUSCLE-SPECIFIC HOMEOBOX PROTEIN TINMAN-RELATED"/>
    <property type="match status" value="1"/>
</dbReference>
<feature type="domain" description="Homeobox" evidence="9">
    <location>
        <begin position="412"/>
        <end position="472"/>
    </location>
</feature>
<dbReference type="AlphaFoldDB" id="A0A811U491"/>
<evidence type="ECO:0000256" key="5">
    <source>
        <dbReference type="ARBA" id="ARBA00023242"/>
    </source>
</evidence>
<dbReference type="Pfam" id="PF00046">
    <property type="entry name" value="Homeodomain"/>
    <property type="match status" value="1"/>
</dbReference>
<dbReference type="GO" id="GO:0055007">
    <property type="term" value="P:cardiac muscle cell differentiation"/>
    <property type="evidence" value="ECO:0007669"/>
    <property type="project" value="UniProtKB-ARBA"/>
</dbReference>
<feature type="compositionally biased region" description="Polar residues" evidence="8">
    <location>
        <begin position="17"/>
        <end position="32"/>
    </location>
</feature>
<feature type="region of interest" description="Disordered" evidence="8">
    <location>
        <begin position="112"/>
        <end position="139"/>
    </location>
</feature>